<dbReference type="InterPro" id="IPR050301">
    <property type="entry name" value="NTE"/>
</dbReference>
<gene>
    <name evidence="9" type="ORF">F3168_02205</name>
</gene>
<dbReference type="InterPro" id="IPR016035">
    <property type="entry name" value="Acyl_Trfase/lysoPLipase"/>
</dbReference>
<dbReference type="InterPro" id="IPR000184">
    <property type="entry name" value="Bac_surfAg_D15"/>
</dbReference>
<dbReference type="Pfam" id="PF01734">
    <property type="entry name" value="Patatin"/>
    <property type="match status" value="1"/>
</dbReference>
<evidence type="ECO:0000256" key="4">
    <source>
        <dbReference type="ARBA" id="ARBA00023098"/>
    </source>
</evidence>
<dbReference type="OrthoDB" id="5290098at2"/>
<dbReference type="Proteomes" id="UP000481327">
    <property type="component" value="Unassembled WGS sequence"/>
</dbReference>
<dbReference type="GO" id="GO:0016787">
    <property type="term" value="F:hydrolase activity"/>
    <property type="evidence" value="ECO:0007669"/>
    <property type="project" value="UniProtKB-UniRule"/>
</dbReference>
<dbReference type="SUPFAM" id="SSF52151">
    <property type="entry name" value="FabD/lysophospholipase-like"/>
    <property type="match status" value="1"/>
</dbReference>
<dbReference type="Gene3D" id="3.10.20.310">
    <property type="entry name" value="membrane protein fhac"/>
    <property type="match status" value="1"/>
</dbReference>
<dbReference type="EMBL" id="WIOL01000001">
    <property type="protein sequence ID" value="MQT16074.1"/>
    <property type="molecule type" value="Genomic_DNA"/>
</dbReference>
<comment type="subcellular location">
    <subcellularLocation>
        <location evidence="1">Membrane</location>
    </subcellularLocation>
</comment>
<evidence type="ECO:0000256" key="5">
    <source>
        <dbReference type="ARBA" id="ARBA00023136"/>
    </source>
</evidence>
<evidence type="ECO:0000256" key="6">
    <source>
        <dbReference type="PROSITE-ProRule" id="PRU01161"/>
    </source>
</evidence>
<dbReference type="PANTHER" id="PTHR14226:SF29">
    <property type="entry name" value="NEUROPATHY TARGET ESTERASE SWS"/>
    <property type="match status" value="1"/>
</dbReference>
<dbReference type="PROSITE" id="PS51635">
    <property type="entry name" value="PNPLA"/>
    <property type="match status" value="1"/>
</dbReference>
<feature type="domain" description="PNPLA" evidence="8">
    <location>
        <begin position="48"/>
        <end position="240"/>
    </location>
</feature>
<comment type="caution">
    <text evidence="9">The sequence shown here is derived from an EMBL/GenBank/DDBJ whole genome shotgun (WGS) entry which is preliminary data.</text>
</comment>
<keyword evidence="7" id="KW-0732">Signal</keyword>
<feature type="chain" id="PRO_5028813403" evidence="7">
    <location>
        <begin position="32"/>
        <end position="748"/>
    </location>
</feature>
<keyword evidence="4 6" id="KW-0443">Lipid metabolism</keyword>
<evidence type="ECO:0000313" key="10">
    <source>
        <dbReference type="Proteomes" id="UP000481327"/>
    </source>
</evidence>
<evidence type="ECO:0000256" key="2">
    <source>
        <dbReference type="ARBA" id="ARBA00022801"/>
    </source>
</evidence>
<evidence type="ECO:0000256" key="1">
    <source>
        <dbReference type="ARBA" id="ARBA00004370"/>
    </source>
</evidence>
<dbReference type="PANTHER" id="PTHR14226">
    <property type="entry name" value="NEUROPATHY TARGET ESTERASE/SWISS CHEESE D.MELANOGASTER"/>
    <property type="match status" value="1"/>
</dbReference>
<feature type="active site" description="Nucleophile" evidence="6">
    <location>
        <position position="81"/>
    </location>
</feature>
<feature type="signal peptide" evidence="7">
    <location>
        <begin position="1"/>
        <end position="31"/>
    </location>
</feature>
<feature type="short sequence motif" description="GXGXXG" evidence="6">
    <location>
        <begin position="52"/>
        <end position="57"/>
    </location>
</feature>
<evidence type="ECO:0000256" key="3">
    <source>
        <dbReference type="ARBA" id="ARBA00022963"/>
    </source>
</evidence>
<keyword evidence="10" id="KW-1185">Reference proteome</keyword>
<dbReference type="Pfam" id="PF01103">
    <property type="entry name" value="Omp85"/>
    <property type="match status" value="1"/>
</dbReference>
<name>A0A7C9GVG9_9SPHN</name>
<dbReference type="InterPro" id="IPR002641">
    <property type="entry name" value="PNPLA_dom"/>
</dbReference>
<dbReference type="GO" id="GO:0019867">
    <property type="term" value="C:outer membrane"/>
    <property type="evidence" value="ECO:0007669"/>
    <property type="project" value="InterPro"/>
</dbReference>
<comment type="caution">
    <text evidence="6">Lacks conserved residue(s) required for the propagation of feature annotation.</text>
</comment>
<dbReference type="AlphaFoldDB" id="A0A7C9GVG9"/>
<evidence type="ECO:0000259" key="8">
    <source>
        <dbReference type="PROSITE" id="PS51635"/>
    </source>
</evidence>
<accession>A0A7C9GVG9</accession>
<keyword evidence="5" id="KW-0472">Membrane</keyword>
<feature type="active site" description="Proton acceptor" evidence="6">
    <location>
        <position position="227"/>
    </location>
</feature>
<dbReference type="CDD" id="cd07205">
    <property type="entry name" value="Pat_PNPLA6_PNPLA7_NTE1_like"/>
    <property type="match status" value="1"/>
</dbReference>
<protein>
    <submittedName>
        <fullName evidence="9">BamA/TamA family outer membrane protein</fullName>
    </submittedName>
</protein>
<sequence length="748" mass="80293">MTRNRCPARTRAILAALLALVFAFLPAVARADPAAPAFTANGRPRIGLVLSGGGAKGFAHIGVIEELERRHIPVDVISGTSMGAVVGSMYAIGNDAAQIKAIASSIDWVSVFNDRHDRRDLSFRRKREVRDILLDARLGIVDGKVALPRGVLGGQRLFATVQEILAPWRATQDFDRLPIPFRAVATDIVTGDAVAMGSGNLSTAVFASMSIPAAFPPVKRDGLLLVDGMIADNLPVDVARAMGVDVIIAVDVGQPPRASADDITNAIDVFSQMQSLLGWASIKRQRASMTGRDVLIDPDITGLSVTGFTNYALGIERGRAAARKMGDKLAALAVSDAQWAEYLAQRRARTDPSPIVIDKVRIVNTSTLPTRMLEPMITTRPGETLDGSRMARDVTAIFKLDEFERVDYSVDFGASGNTLVVNALGGRASEKYFMAGALLTTNFGKTSTFDLALGYTDRNFLGTGAEWRGFARVGNDVLLDVSLYKQFGRAFVEPIAYYQKYSSEIVRQGSQEAGGLLQVHGGGAGIDGGWVFGNWGEFRLGFRLGGINPTEQGLDIGIPPGWITDTDWRAGFTVDTLDSLNFPRSGTFAQLQFVDHIGVLGGKFRRETLGLNVQKPHSFGETTIVFGGRLGTTTRAVNDYLGDYALGGFLNMSGLRRNSLIGQQLLFGRAVAFHRISSQAPILDLPVYIGGSLEAGNVWGSTSDISLSSLRTAVSGFIAADTPLGPLWLAVGQSRSDTSVYLVLGRVF</sequence>
<evidence type="ECO:0000313" key="9">
    <source>
        <dbReference type="EMBL" id="MQT16074.1"/>
    </source>
</evidence>
<evidence type="ECO:0000256" key="7">
    <source>
        <dbReference type="SAM" id="SignalP"/>
    </source>
</evidence>
<organism evidence="9 10">
    <name type="scientific">Sandarakinorhabdus fusca</name>
    <dbReference type="NCBI Taxonomy" id="1439888"/>
    <lineage>
        <taxon>Bacteria</taxon>
        <taxon>Pseudomonadati</taxon>
        <taxon>Pseudomonadota</taxon>
        <taxon>Alphaproteobacteria</taxon>
        <taxon>Sphingomonadales</taxon>
        <taxon>Sphingosinicellaceae</taxon>
        <taxon>Sandarakinorhabdus</taxon>
    </lineage>
</organism>
<dbReference type="GO" id="GO:0016042">
    <property type="term" value="P:lipid catabolic process"/>
    <property type="evidence" value="ECO:0007669"/>
    <property type="project" value="UniProtKB-UniRule"/>
</dbReference>
<dbReference type="Gene3D" id="2.40.160.50">
    <property type="entry name" value="membrane protein fhac: a member of the omp85/tpsb transporter family"/>
    <property type="match status" value="1"/>
</dbReference>
<feature type="short sequence motif" description="GXSXG" evidence="6">
    <location>
        <begin position="79"/>
        <end position="83"/>
    </location>
</feature>
<dbReference type="Gene3D" id="3.40.1090.10">
    <property type="entry name" value="Cytosolic phospholipase A2 catalytic domain"/>
    <property type="match status" value="2"/>
</dbReference>
<keyword evidence="2 6" id="KW-0378">Hydrolase</keyword>
<proteinExistence type="predicted"/>
<reference evidence="9 10" key="1">
    <citation type="submission" date="2019-09" db="EMBL/GenBank/DDBJ databases">
        <title>Polymorphobacter sp. isolated from a lake in China.</title>
        <authorList>
            <person name="Liu Z."/>
        </authorList>
    </citation>
    <scope>NUCLEOTIDE SEQUENCE [LARGE SCALE GENOMIC DNA]</scope>
    <source>
        <strain evidence="9 10">D40P</strain>
    </source>
</reference>
<keyword evidence="3 6" id="KW-0442">Lipid degradation</keyword>